<gene>
    <name evidence="2" type="ORF">GCM10018793_17200</name>
</gene>
<dbReference type="Proteomes" id="UP000603708">
    <property type="component" value="Unassembled WGS sequence"/>
</dbReference>
<dbReference type="EMBL" id="BNCD01000004">
    <property type="protein sequence ID" value="GHH74990.1"/>
    <property type="molecule type" value="Genomic_DNA"/>
</dbReference>
<comment type="caution">
    <text evidence="2">The sequence shown here is derived from an EMBL/GenBank/DDBJ whole genome shotgun (WGS) entry which is preliminary data.</text>
</comment>
<accession>A0A919FYY9</accession>
<dbReference type="Pfam" id="PF13454">
    <property type="entry name" value="NAD_binding_9"/>
    <property type="match status" value="1"/>
</dbReference>
<keyword evidence="3" id="KW-1185">Reference proteome</keyword>
<feature type="domain" description="FAD-dependent urate hydroxylase HpyO/Asp monooxygenase CreE-like FAD/NAD(P)-binding" evidence="1">
    <location>
        <begin position="2"/>
        <end position="130"/>
    </location>
</feature>
<protein>
    <recommendedName>
        <fullName evidence="1">FAD-dependent urate hydroxylase HpyO/Asp monooxygenase CreE-like FAD/NAD(P)-binding domain-containing protein</fullName>
    </recommendedName>
</protein>
<dbReference type="AlphaFoldDB" id="A0A919FYY9"/>
<name>A0A919FYY9_9ACTN</name>
<reference evidence="2" key="2">
    <citation type="submission" date="2020-09" db="EMBL/GenBank/DDBJ databases">
        <authorList>
            <person name="Sun Q."/>
            <person name="Ohkuma M."/>
        </authorList>
    </citation>
    <scope>NUCLEOTIDE SEQUENCE</scope>
    <source>
        <strain evidence="2">JCM 5069</strain>
    </source>
</reference>
<sequence length="154" mass="16426">MIVGAGPRATGTVERIAANAPRSYGHPAAPLDIHLVDPCPPGAGRIRRRDRSPLLWMNPQAEDITMVTDETVELAGPVRPGPTPHEWAGIDGRTFAGRRLRGAYPRRVHDQAVAALPAGITVHHHPRRACGPGDDAVARAVLGFLRHLSCPTAA</sequence>
<dbReference type="InterPro" id="IPR038732">
    <property type="entry name" value="HpyO/CreE_NAD-binding"/>
</dbReference>
<evidence type="ECO:0000259" key="1">
    <source>
        <dbReference type="Pfam" id="PF13454"/>
    </source>
</evidence>
<evidence type="ECO:0000313" key="3">
    <source>
        <dbReference type="Proteomes" id="UP000603708"/>
    </source>
</evidence>
<evidence type="ECO:0000313" key="2">
    <source>
        <dbReference type="EMBL" id="GHH74990.1"/>
    </source>
</evidence>
<reference evidence="2" key="1">
    <citation type="journal article" date="2014" name="Int. J. Syst. Evol. Microbiol.">
        <title>Complete genome sequence of Corynebacterium casei LMG S-19264T (=DSM 44701T), isolated from a smear-ripened cheese.</title>
        <authorList>
            <consortium name="US DOE Joint Genome Institute (JGI-PGF)"/>
            <person name="Walter F."/>
            <person name="Albersmeier A."/>
            <person name="Kalinowski J."/>
            <person name="Ruckert C."/>
        </authorList>
    </citation>
    <scope>NUCLEOTIDE SEQUENCE</scope>
    <source>
        <strain evidence="2">JCM 5069</strain>
    </source>
</reference>
<proteinExistence type="predicted"/>
<organism evidence="2 3">
    <name type="scientific">Streptomyces sulfonofaciens</name>
    <dbReference type="NCBI Taxonomy" id="68272"/>
    <lineage>
        <taxon>Bacteria</taxon>
        <taxon>Bacillati</taxon>
        <taxon>Actinomycetota</taxon>
        <taxon>Actinomycetes</taxon>
        <taxon>Kitasatosporales</taxon>
        <taxon>Streptomycetaceae</taxon>
        <taxon>Streptomyces</taxon>
    </lineage>
</organism>